<dbReference type="PANTHER" id="PTHR36195">
    <property type="entry name" value="DOMAIN PROTEIN, PUTATIVE (AFU_ORTHOLOGUE AFUA_5G01990)-RELATED-RELATED"/>
    <property type="match status" value="1"/>
</dbReference>
<proteinExistence type="predicted"/>
<dbReference type="PANTHER" id="PTHR36195:SF4">
    <property type="entry name" value="DOMAIN PROTEIN, PUTATIVE (AFU_ORTHOLOGUE AFUA_5G01990)-RELATED"/>
    <property type="match status" value="1"/>
</dbReference>
<organism evidence="1 2">
    <name type="scientific">Rhodococcus gordoniae</name>
    <dbReference type="NCBI Taxonomy" id="223392"/>
    <lineage>
        <taxon>Bacteria</taxon>
        <taxon>Bacillati</taxon>
        <taxon>Actinomycetota</taxon>
        <taxon>Actinomycetes</taxon>
        <taxon>Mycobacteriales</taxon>
        <taxon>Nocardiaceae</taxon>
        <taxon>Rhodococcus</taxon>
    </lineage>
</organism>
<gene>
    <name evidence="1" type="ORF">NCTC13296_00099</name>
</gene>
<protein>
    <recommendedName>
        <fullName evidence="3">Catalase</fullName>
    </recommendedName>
</protein>
<dbReference type="OrthoDB" id="9765610at2"/>
<dbReference type="InterPro" id="IPR020835">
    <property type="entry name" value="Catalase_sf"/>
</dbReference>
<dbReference type="Proteomes" id="UP000254569">
    <property type="component" value="Unassembled WGS sequence"/>
</dbReference>
<dbReference type="EMBL" id="UGVI01000001">
    <property type="protein sequence ID" value="SUE13291.1"/>
    <property type="molecule type" value="Genomic_DNA"/>
</dbReference>
<reference evidence="1 2" key="1">
    <citation type="submission" date="2018-06" db="EMBL/GenBank/DDBJ databases">
        <authorList>
            <consortium name="Pathogen Informatics"/>
            <person name="Doyle S."/>
        </authorList>
    </citation>
    <scope>NUCLEOTIDE SEQUENCE [LARGE SCALE GENOMIC DNA]</scope>
    <source>
        <strain evidence="1 2">NCTC13296</strain>
    </source>
</reference>
<dbReference type="CDD" id="cd08152">
    <property type="entry name" value="y4iL_like"/>
    <property type="match status" value="1"/>
</dbReference>
<keyword evidence="2" id="KW-1185">Reference proteome</keyword>
<dbReference type="SUPFAM" id="SSF56634">
    <property type="entry name" value="Heme-dependent catalase-like"/>
    <property type="match status" value="1"/>
</dbReference>
<accession>A0A379LT85</accession>
<evidence type="ECO:0008006" key="3">
    <source>
        <dbReference type="Google" id="ProtNLM"/>
    </source>
</evidence>
<evidence type="ECO:0000313" key="2">
    <source>
        <dbReference type="Proteomes" id="UP000254569"/>
    </source>
</evidence>
<dbReference type="RefSeq" id="WP_064063212.1">
    <property type="nucleotide sequence ID" value="NZ_LPZN01000011.1"/>
</dbReference>
<name>A0A379LT85_9NOCA</name>
<evidence type="ECO:0000313" key="1">
    <source>
        <dbReference type="EMBL" id="SUE13291.1"/>
    </source>
</evidence>
<dbReference type="GO" id="GO:0020037">
    <property type="term" value="F:heme binding"/>
    <property type="evidence" value="ECO:0007669"/>
    <property type="project" value="InterPro"/>
</dbReference>
<sequence>MSLTNSTAHPKLAPTFVRYSDDLERRDPDEDALIERIVESLHRNNEWAAEKYKHAIRDAHAKGLGVMRGELTVYPNLPRPYRQGLFAKARTYPVLVRLSSTAGALRSDQVGGVRGMAIKVLGVSGDRIIPDGHTNQDFILVNSDTFPFADVRSYAGKGMRFAKILARTPDPLLRTACFLARGASRIFTPLHLTLPNDVQLFARPNDHVLGETYHSAAALRYGDHVAKICITPLSDSVKSLTGQRIPRSAGDDAHRLSVEQFFAHTSADYEVRVQLCTDTERMPIEDATVQWATSESRHVPVARIRIPRQGTSSTALRTYAEDVVSFNSWTGLADHRPLGSINRLKLRVYNASSEFRHRKNGIDRVEPTTISDIPE</sequence>
<dbReference type="AlphaFoldDB" id="A0A379LT85"/>
<dbReference type="Gene3D" id="2.40.180.10">
    <property type="entry name" value="Catalase core domain"/>
    <property type="match status" value="1"/>
</dbReference>